<feature type="compositionally biased region" description="Polar residues" evidence="1">
    <location>
        <begin position="146"/>
        <end position="161"/>
    </location>
</feature>
<protein>
    <submittedName>
        <fullName evidence="2">Uncharacterized protein</fullName>
    </submittedName>
</protein>
<dbReference type="AlphaFoldDB" id="A0AAD9NDP7"/>
<feature type="compositionally biased region" description="Basic and acidic residues" evidence="1">
    <location>
        <begin position="168"/>
        <end position="179"/>
    </location>
</feature>
<feature type="region of interest" description="Disordered" evidence="1">
    <location>
        <begin position="663"/>
        <end position="682"/>
    </location>
</feature>
<organism evidence="2 3">
    <name type="scientific">Paralvinella palmiformis</name>
    <dbReference type="NCBI Taxonomy" id="53620"/>
    <lineage>
        <taxon>Eukaryota</taxon>
        <taxon>Metazoa</taxon>
        <taxon>Spiralia</taxon>
        <taxon>Lophotrochozoa</taxon>
        <taxon>Annelida</taxon>
        <taxon>Polychaeta</taxon>
        <taxon>Sedentaria</taxon>
        <taxon>Canalipalpata</taxon>
        <taxon>Terebellida</taxon>
        <taxon>Terebelliformia</taxon>
        <taxon>Alvinellidae</taxon>
        <taxon>Paralvinella</taxon>
    </lineage>
</organism>
<evidence type="ECO:0000313" key="3">
    <source>
        <dbReference type="Proteomes" id="UP001208570"/>
    </source>
</evidence>
<evidence type="ECO:0000256" key="1">
    <source>
        <dbReference type="SAM" id="MobiDB-lite"/>
    </source>
</evidence>
<comment type="caution">
    <text evidence="2">The sequence shown here is derived from an EMBL/GenBank/DDBJ whole genome shotgun (WGS) entry which is preliminary data.</text>
</comment>
<feature type="region of interest" description="Disordered" evidence="1">
    <location>
        <begin position="906"/>
        <end position="934"/>
    </location>
</feature>
<dbReference type="Proteomes" id="UP001208570">
    <property type="component" value="Unassembled WGS sequence"/>
</dbReference>
<accession>A0AAD9NDP7</accession>
<feature type="compositionally biased region" description="Basic and acidic residues" evidence="1">
    <location>
        <begin position="74"/>
        <end position="84"/>
    </location>
</feature>
<proteinExistence type="predicted"/>
<feature type="region of interest" description="Disordered" evidence="1">
    <location>
        <begin position="72"/>
        <end position="186"/>
    </location>
</feature>
<evidence type="ECO:0000313" key="2">
    <source>
        <dbReference type="EMBL" id="KAK2164768.1"/>
    </source>
</evidence>
<keyword evidence="3" id="KW-1185">Reference proteome</keyword>
<feature type="region of interest" description="Disordered" evidence="1">
    <location>
        <begin position="564"/>
        <end position="592"/>
    </location>
</feature>
<name>A0AAD9NDP7_9ANNE</name>
<dbReference type="EMBL" id="JAODUP010000059">
    <property type="protein sequence ID" value="KAK2164768.1"/>
    <property type="molecule type" value="Genomic_DNA"/>
</dbReference>
<reference evidence="2" key="1">
    <citation type="journal article" date="2023" name="Mol. Biol. Evol.">
        <title>Third-Generation Sequencing Reveals the Adaptive Role of the Epigenome in Three Deep-Sea Polychaetes.</title>
        <authorList>
            <person name="Perez M."/>
            <person name="Aroh O."/>
            <person name="Sun Y."/>
            <person name="Lan Y."/>
            <person name="Juniper S.K."/>
            <person name="Young C.R."/>
            <person name="Angers B."/>
            <person name="Qian P.Y."/>
        </authorList>
    </citation>
    <scope>NUCLEOTIDE SEQUENCE</scope>
    <source>
        <strain evidence="2">P08H-3</strain>
    </source>
</reference>
<gene>
    <name evidence="2" type="ORF">LSH36_59g08036</name>
</gene>
<sequence length="934" mass="104714">MVDVTVVNIDECCQCLSPDIGHLSPTKIVQLYKLKDWLKPASASLQKLDQVCTNIYNLGLSDSRQLKPTNVHGVKAEQKAHNADGCKPPLPDPSIKKVSRAWGSSSSVPDLIKKQIQRQRSRPESAKVSRQMRPPSGRKPRPQSAKEFNSNKTENGLTSDKTVPAGIKGEHCEPSERPDGTSVYLGGTTRMASVSSYEITQNGSRTKQMKDCEDDFEYLYGNDKLLNKELGDVQYASNMSLDESAPPPPPRGSPNFLHMLESEEADPEDQDSISKMIDGLLDNQHSNHNTQTLLRKPKPEPISFSLPTMDLEDDEVKVSFDENGVVINKKKDKSITIHKMGNKDIKSEMSHQSNYCCHSPETLIGQENEELTGVVMEPEGENLFTHPKCIKVNLIVEDPGEMCTNDLQLNLGPFDGDNLAKNHPIVKFDEDKNVLIEITPRDGKKRRPQSAKLATYKGRPELRHVKGRTDSGVTSSLSRTAKKSDIKACVENDVMETLKNHQNGEMPKSKLSFVTVNYLDDSDSEEEPWKKKKSKKFSRTAQNIETCMSHFGYSSDENSDTDCLKRGSDLEGGGSDSNNLIERPGSAKKTMSRREANYYELVRNSPHPGSDSENDQKGKKIKTVKTIELTSDGSVKETVFVSRLDVIETKGQKTYVAPRPLSAKKNRPINSKKPDVSPGKHPDMDCLQEQTENDITDAPEQIVTNPVRRQRVRSAPVNRKPDLLAERIREIHRNISEKNKSCSCKGQAHIHSKSNTDMSKLASRDKSARRYYTGYPMNDVKAKLPNVEVPERVVEIWTRKDEFEIETDGVKECKEMHARLIEAGVPVTLETLKRGLLPPTEYGFAGPTYKSVCYPHETPNYTDSLLSDPATSWLSDEHKRVMQLKKKVREATKALEQQQLEDAREALEAEARAMKKAKRKSGKKSKKKRPKSAK</sequence>
<feature type="compositionally biased region" description="Basic and acidic residues" evidence="1">
    <location>
        <begin position="672"/>
        <end position="682"/>
    </location>
</feature>
<feature type="compositionally biased region" description="Basic residues" evidence="1">
    <location>
        <begin position="914"/>
        <end position="934"/>
    </location>
</feature>